<evidence type="ECO:0000256" key="1">
    <source>
        <dbReference type="ARBA" id="ARBA00009670"/>
    </source>
</evidence>
<evidence type="ECO:0000313" key="4">
    <source>
        <dbReference type="EMBL" id="KAL2812828.1"/>
    </source>
</evidence>
<proteinExistence type="inferred from homology"/>
<comment type="similarity">
    <text evidence="1">Belongs to the protein kinase superfamily. ADCK protein kinase family.</text>
</comment>
<dbReference type="PANTHER" id="PTHR43173:SF19">
    <property type="entry name" value="AARF DOMAIN-CONTAINING PROTEIN KINASE 1"/>
    <property type="match status" value="1"/>
</dbReference>
<keyword evidence="5" id="KW-1185">Reference proteome</keyword>
<name>A0ABR4HBI0_9EURO</name>
<evidence type="ECO:0000313" key="5">
    <source>
        <dbReference type="Proteomes" id="UP001610334"/>
    </source>
</evidence>
<gene>
    <name evidence="4" type="ORF">BJX63DRAFT_395615</name>
</gene>
<dbReference type="EMBL" id="JBFXLT010000044">
    <property type="protein sequence ID" value="KAL2812828.1"/>
    <property type="molecule type" value="Genomic_DNA"/>
</dbReference>
<dbReference type="CDD" id="cd13969">
    <property type="entry name" value="ADCK1-like"/>
    <property type="match status" value="1"/>
</dbReference>
<dbReference type="PANTHER" id="PTHR43173">
    <property type="entry name" value="ABC1 FAMILY PROTEIN"/>
    <property type="match status" value="1"/>
</dbReference>
<dbReference type="InterPro" id="IPR011009">
    <property type="entry name" value="Kinase-like_dom_sf"/>
</dbReference>
<dbReference type="InterPro" id="IPR051130">
    <property type="entry name" value="Mito_struct-func_regulator"/>
</dbReference>
<organism evidence="4 5">
    <name type="scientific">Aspergillus granulosus</name>
    <dbReference type="NCBI Taxonomy" id="176169"/>
    <lineage>
        <taxon>Eukaryota</taxon>
        <taxon>Fungi</taxon>
        <taxon>Dikarya</taxon>
        <taxon>Ascomycota</taxon>
        <taxon>Pezizomycotina</taxon>
        <taxon>Eurotiomycetes</taxon>
        <taxon>Eurotiomycetidae</taxon>
        <taxon>Eurotiales</taxon>
        <taxon>Aspergillaceae</taxon>
        <taxon>Aspergillus</taxon>
        <taxon>Aspergillus subgen. Nidulantes</taxon>
    </lineage>
</organism>
<feature type="region of interest" description="Disordered" evidence="2">
    <location>
        <begin position="72"/>
        <end position="91"/>
    </location>
</feature>
<dbReference type="InterPro" id="IPR045307">
    <property type="entry name" value="ADCK1_dom"/>
</dbReference>
<sequence length="613" mass="69013">MRVALRTPLRALSLEPTPVVRYAPNYVLRDLTSRRPLTNASIRRCGLNSSSPTTAPFPSLFRAPFSTRTSVSKEAQEATSGLGKQSGSGRSGSKWIKYGVIGGVVFFGAVTFSSDAKHLYRAAQRTGRVVGTLAVCINDYRVTLKQEFASPEERNEAIHSCHKRCAERTLRVLEKNGSIFIKLGQHLSSMGYLLPLEWTTTFIPLQDKCPVSSIESIEEMFVADTGRRIDELFESFEPTPIGAASLAQVHVGILKETGQKVAVKVQHPALAEWAPLDLALTRFTFSMLKRFFPEYDLEWLSKEMDLSLPQELDFRLEAQNATRTAEHFKKHSDAPLVIPKVISAQKRILVMEFISGHRPDDLEFLDSNNIDRDEVSAALAHIFNEMIFGDNAPLHCDPHGGNIAIRKSSNRSRHNFDIILYDHGLYRDIARETRRNYAKLWLSVIEADEARMREYSRKVAGVTDEQFPLFASAITGRDYTVLTKKDIASARTAAEKESISGALGEGMLQQLVELLGQVPRIMLLILKTNDLTRSLDENLHTRQGPVRTFLILARYATRTVFEEEIETIHENGGPLRLSNFWQFLCAWTKFLRVELKLSVYETVLSLKSRVGLV</sequence>
<evidence type="ECO:0000256" key="2">
    <source>
        <dbReference type="SAM" id="MobiDB-lite"/>
    </source>
</evidence>
<feature type="domain" description="ABC1 atypical kinase-like" evidence="3">
    <location>
        <begin position="205"/>
        <end position="455"/>
    </location>
</feature>
<accession>A0ABR4HBI0</accession>
<comment type="caution">
    <text evidence="4">The sequence shown here is derived from an EMBL/GenBank/DDBJ whole genome shotgun (WGS) entry which is preliminary data.</text>
</comment>
<evidence type="ECO:0000259" key="3">
    <source>
        <dbReference type="Pfam" id="PF03109"/>
    </source>
</evidence>
<dbReference type="InterPro" id="IPR004147">
    <property type="entry name" value="ABC1_dom"/>
</dbReference>
<dbReference type="Pfam" id="PF03109">
    <property type="entry name" value="ABC1"/>
    <property type="match status" value="1"/>
</dbReference>
<reference evidence="4 5" key="1">
    <citation type="submission" date="2024-07" db="EMBL/GenBank/DDBJ databases">
        <title>Section-level genome sequencing and comparative genomics of Aspergillus sections Usti and Cavernicolus.</title>
        <authorList>
            <consortium name="Lawrence Berkeley National Laboratory"/>
            <person name="Nybo J.L."/>
            <person name="Vesth T.C."/>
            <person name="Theobald S."/>
            <person name="Frisvad J.C."/>
            <person name="Larsen T.O."/>
            <person name="Kjaerboelling I."/>
            <person name="Rothschild-Mancinelli K."/>
            <person name="Lyhne E.K."/>
            <person name="Kogle M.E."/>
            <person name="Barry K."/>
            <person name="Clum A."/>
            <person name="Na H."/>
            <person name="Ledsgaard L."/>
            <person name="Lin J."/>
            <person name="Lipzen A."/>
            <person name="Kuo A."/>
            <person name="Riley R."/>
            <person name="Mondo S."/>
            <person name="Labutti K."/>
            <person name="Haridas S."/>
            <person name="Pangalinan J."/>
            <person name="Salamov A.A."/>
            <person name="Simmons B.A."/>
            <person name="Magnuson J.K."/>
            <person name="Chen J."/>
            <person name="Drula E."/>
            <person name="Henrissat B."/>
            <person name="Wiebenga A."/>
            <person name="Lubbers R.J."/>
            <person name="Gomes A.C."/>
            <person name="Makela M.R."/>
            <person name="Stajich J."/>
            <person name="Grigoriev I.V."/>
            <person name="Mortensen U.H."/>
            <person name="De Vries R.P."/>
            <person name="Baker S.E."/>
            <person name="Andersen M.R."/>
        </authorList>
    </citation>
    <scope>NUCLEOTIDE SEQUENCE [LARGE SCALE GENOMIC DNA]</scope>
    <source>
        <strain evidence="4 5">CBS 588.65</strain>
    </source>
</reference>
<protein>
    <submittedName>
        <fullName evidence="4">ABC1 family-domain-containing protein</fullName>
    </submittedName>
</protein>
<dbReference type="SUPFAM" id="SSF56112">
    <property type="entry name" value="Protein kinase-like (PK-like)"/>
    <property type="match status" value="1"/>
</dbReference>
<dbReference type="Proteomes" id="UP001610334">
    <property type="component" value="Unassembled WGS sequence"/>
</dbReference>